<evidence type="ECO:0008006" key="3">
    <source>
        <dbReference type="Google" id="ProtNLM"/>
    </source>
</evidence>
<keyword evidence="2" id="KW-1185">Reference proteome</keyword>
<reference evidence="2" key="1">
    <citation type="submission" date="2024-06" db="EMBL/GenBank/DDBJ databases">
        <authorList>
            <person name="Ryan C."/>
        </authorList>
    </citation>
    <scope>NUCLEOTIDE SEQUENCE [LARGE SCALE GENOMIC DNA]</scope>
</reference>
<gene>
    <name evidence="1" type="ORF">URODEC1_LOCUS20803</name>
</gene>
<evidence type="ECO:0000313" key="2">
    <source>
        <dbReference type="Proteomes" id="UP001497457"/>
    </source>
</evidence>
<dbReference type="EMBL" id="OZ075124">
    <property type="protein sequence ID" value="CAL4921030.1"/>
    <property type="molecule type" value="Genomic_DNA"/>
</dbReference>
<dbReference type="AlphaFoldDB" id="A0ABC8X7D9"/>
<dbReference type="Proteomes" id="UP001497457">
    <property type="component" value="Chromosome 14rd"/>
</dbReference>
<accession>A0ABC8X7D9</accession>
<protein>
    <recommendedName>
        <fullName evidence="3">Fungal-type protein kinase domain-containing protein</fullName>
    </recommendedName>
</protein>
<sequence length="132" mass="15341">MAMFDHHYLTYNIAQCRMVIAPTLVEADWSLYVWNFDRKTIVILDPVTMVSGSQAVMLKHNDIVDKMHEAMTTCKEVYFPYPNVPMQDWQREFISIDGAHCDSSKSGLYTMFYARYFDGKTLTRILTAVSHN</sequence>
<dbReference type="SUPFAM" id="SSF54001">
    <property type="entry name" value="Cysteine proteinases"/>
    <property type="match status" value="1"/>
</dbReference>
<evidence type="ECO:0000313" key="1">
    <source>
        <dbReference type="EMBL" id="CAL4921030.1"/>
    </source>
</evidence>
<proteinExistence type="predicted"/>
<dbReference type="InterPro" id="IPR038765">
    <property type="entry name" value="Papain-like_cys_pep_sf"/>
</dbReference>
<name>A0ABC8X7D9_9POAL</name>
<reference evidence="1 2" key="2">
    <citation type="submission" date="2024-10" db="EMBL/GenBank/DDBJ databases">
        <authorList>
            <person name="Ryan C."/>
        </authorList>
    </citation>
    <scope>NUCLEOTIDE SEQUENCE [LARGE SCALE GENOMIC DNA]</scope>
</reference>
<dbReference type="Gene3D" id="3.40.395.10">
    <property type="entry name" value="Adenoviral Proteinase, Chain A"/>
    <property type="match status" value="1"/>
</dbReference>
<organism evidence="1 2">
    <name type="scientific">Urochloa decumbens</name>
    <dbReference type="NCBI Taxonomy" id="240449"/>
    <lineage>
        <taxon>Eukaryota</taxon>
        <taxon>Viridiplantae</taxon>
        <taxon>Streptophyta</taxon>
        <taxon>Embryophyta</taxon>
        <taxon>Tracheophyta</taxon>
        <taxon>Spermatophyta</taxon>
        <taxon>Magnoliopsida</taxon>
        <taxon>Liliopsida</taxon>
        <taxon>Poales</taxon>
        <taxon>Poaceae</taxon>
        <taxon>PACMAD clade</taxon>
        <taxon>Panicoideae</taxon>
        <taxon>Panicodae</taxon>
        <taxon>Paniceae</taxon>
        <taxon>Melinidinae</taxon>
        <taxon>Urochloa</taxon>
    </lineage>
</organism>